<organism evidence="2 3">
    <name type="scientific">Stephanodiscus triporus</name>
    <dbReference type="NCBI Taxonomy" id="2934178"/>
    <lineage>
        <taxon>Eukaryota</taxon>
        <taxon>Sar</taxon>
        <taxon>Stramenopiles</taxon>
        <taxon>Ochrophyta</taxon>
        <taxon>Bacillariophyta</taxon>
        <taxon>Coscinodiscophyceae</taxon>
        <taxon>Thalassiosirophycidae</taxon>
        <taxon>Stephanodiscales</taxon>
        <taxon>Stephanodiscaceae</taxon>
        <taxon>Stephanodiscus</taxon>
    </lineage>
</organism>
<protein>
    <submittedName>
        <fullName evidence="2">Uncharacterized protein</fullName>
    </submittedName>
</protein>
<dbReference type="Proteomes" id="UP001530315">
    <property type="component" value="Unassembled WGS sequence"/>
</dbReference>
<feature type="compositionally biased region" description="Polar residues" evidence="1">
    <location>
        <begin position="867"/>
        <end position="879"/>
    </location>
</feature>
<gene>
    <name evidence="2" type="ORF">ACHAW5_009449</name>
</gene>
<feature type="region of interest" description="Disordered" evidence="1">
    <location>
        <begin position="181"/>
        <end position="206"/>
    </location>
</feature>
<proteinExistence type="predicted"/>
<sequence>MYSVRDLSTCLGAWNLNVSAKLGTSIQNPNISSPSDKRQKLNDTTAEVVGGGSSSSMLSSTSISSSKNAATAENILNDGNADTAFKFYYERSCPILLDTNHRSSCPPSAPLTLPFCVDDFVGDDGDVNFDDENLLPVVAGAIVLTYGADSKFTGGIGEEGVLTKVIVEFFFDEATVYKSDGNENKRGEGKAKDGSEEDEQKLQELDEDATVEAEELIFARSILGGEHESSSLIRAALCALSPFSPPGVAMTGNESSTSNSTSSSDDGIYIPTVWSGNTNRIYEYCLLGNLDDNLRELASKRLCVAIKKKKKDEQGGDSGPARGVCRITLTLSPASVLAKKKLMALEAAKGEDEENNIESLISTCSEVHRKIRQCLRILRPPKLITVSKVSGGDDMMGPSKRRRLAIRRESVTQLIDPALIVVGVRCKHQLLLDGDEAGKVYVNGALAVNCSESTSCLNQMSADALPAPLFGVDFTIPSVNGRYAIGSSGMPNKLVIEREYGALLVDALINAEQCGAGVARKLLDRLITGTFERANNSDDDDELLSMSISKDGYNDSLPHTERKYPIKFDNVSKPCLESIVLLSVVADPVGIGAKALGTKFRMQYGTEAFPCEVGTNEEYLLNRILGAQKIPKMVPRRARDVLLRGGYSSIDQMAKFLWVGGGGETWDGDHSDAMRVAEAMEGAMKLLRKVGCLDVMTNNVRLVSRKKLEPVVEQGVGDGDSAFTSLSKCRRSLSKLRCWYDSSSETYYVSDAIFFVEENHDGGDDEVTNASFEVDQNFVTAAKDSKSGSAKSPQPSDQQECDVIKAQISVEVEAEMSSIGVCDNEDGDVSAVAVKDNVDKEDKVSKAAGDDDDKGEDVVGAIKDDTSQNAKNMNVNTEKSINDTVTDNTKTDPDKTKRHAKGRTLRPVSAEDAAYLLAYYIAKEHPDVMVLERFVMCNRCERKRIEKRMYRNRDLNFLDEEFRVLRCEALRSIANDVDPNNVRYFGVRCKVGKVGRFPTQRYEYPRTVVV</sequence>
<comment type="caution">
    <text evidence="2">The sequence shown here is derived from an EMBL/GenBank/DDBJ whole genome shotgun (WGS) entry which is preliminary data.</text>
</comment>
<evidence type="ECO:0000256" key="1">
    <source>
        <dbReference type="SAM" id="MobiDB-lite"/>
    </source>
</evidence>
<dbReference type="AlphaFoldDB" id="A0ABD3QYA3"/>
<feature type="compositionally biased region" description="Basic and acidic residues" evidence="1">
    <location>
        <begin position="181"/>
        <end position="204"/>
    </location>
</feature>
<dbReference type="EMBL" id="JALLAZ020000032">
    <property type="protein sequence ID" value="KAL3805443.1"/>
    <property type="molecule type" value="Genomic_DNA"/>
</dbReference>
<evidence type="ECO:0000313" key="2">
    <source>
        <dbReference type="EMBL" id="KAL3805443.1"/>
    </source>
</evidence>
<feature type="region of interest" description="Disordered" evidence="1">
    <location>
        <begin position="842"/>
        <end position="904"/>
    </location>
</feature>
<reference evidence="2 3" key="1">
    <citation type="submission" date="2024-10" db="EMBL/GenBank/DDBJ databases">
        <title>Updated reference genomes for cyclostephanoid diatoms.</title>
        <authorList>
            <person name="Roberts W.R."/>
            <person name="Alverson A.J."/>
        </authorList>
    </citation>
    <scope>NUCLEOTIDE SEQUENCE [LARGE SCALE GENOMIC DNA]</scope>
    <source>
        <strain evidence="2 3">AJA276-08</strain>
    </source>
</reference>
<keyword evidence="3" id="KW-1185">Reference proteome</keyword>
<feature type="compositionally biased region" description="Polar residues" evidence="1">
    <location>
        <begin position="25"/>
        <end position="34"/>
    </location>
</feature>
<accession>A0ABD3QYA3</accession>
<name>A0ABD3QYA3_9STRA</name>
<evidence type="ECO:0000313" key="3">
    <source>
        <dbReference type="Proteomes" id="UP001530315"/>
    </source>
</evidence>
<feature type="region of interest" description="Disordered" evidence="1">
    <location>
        <begin position="25"/>
        <end position="60"/>
    </location>
</feature>